<reference evidence="1" key="2">
    <citation type="submission" date="2022-10" db="EMBL/GenBank/DDBJ databases">
        <authorList>
            <consortium name="ENA_rothamsted_submissions"/>
            <consortium name="culmorum"/>
            <person name="King R."/>
        </authorList>
    </citation>
    <scope>NUCLEOTIDE SEQUENCE</scope>
</reference>
<organism evidence="1 2">
    <name type="scientific">Phaedon cochleariae</name>
    <name type="common">Mustard beetle</name>
    <dbReference type="NCBI Taxonomy" id="80249"/>
    <lineage>
        <taxon>Eukaryota</taxon>
        <taxon>Metazoa</taxon>
        <taxon>Ecdysozoa</taxon>
        <taxon>Arthropoda</taxon>
        <taxon>Hexapoda</taxon>
        <taxon>Insecta</taxon>
        <taxon>Pterygota</taxon>
        <taxon>Neoptera</taxon>
        <taxon>Endopterygota</taxon>
        <taxon>Coleoptera</taxon>
        <taxon>Polyphaga</taxon>
        <taxon>Cucujiformia</taxon>
        <taxon>Chrysomeloidea</taxon>
        <taxon>Chrysomelidae</taxon>
        <taxon>Chrysomelinae</taxon>
        <taxon>Chrysomelini</taxon>
        <taxon>Phaedon</taxon>
    </lineage>
</organism>
<dbReference type="Proteomes" id="UP001153737">
    <property type="component" value="Chromosome 5"/>
</dbReference>
<keyword evidence="2" id="KW-1185">Reference proteome</keyword>
<reference evidence="1" key="1">
    <citation type="submission" date="2022-01" db="EMBL/GenBank/DDBJ databases">
        <authorList>
            <person name="King R."/>
        </authorList>
    </citation>
    <scope>NUCLEOTIDE SEQUENCE</scope>
</reference>
<evidence type="ECO:0000313" key="2">
    <source>
        <dbReference type="Proteomes" id="UP001153737"/>
    </source>
</evidence>
<sequence length="127" mass="14035">MLYAPETNHDIDAYFIGNTALADCSLQPTSAILIINELTKSSTLRHADNPINALTHAFHPVGVFGPEYIHETTEIKIAPASMMIVKSTKTNVTVTPTDLGPHSHLGDVHPARTGPYWKHFPYHRYSS</sequence>
<proteinExistence type="predicted"/>
<gene>
    <name evidence="1" type="ORF">PHAECO_LOCUS9705</name>
</gene>
<protein>
    <submittedName>
        <fullName evidence="1">Uncharacterized protein</fullName>
    </submittedName>
</protein>
<evidence type="ECO:0000313" key="1">
    <source>
        <dbReference type="EMBL" id="CAH1171179.1"/>
    </source>
</evidence>
<accession>A0A9P0GVC2</accession>
<dbReference type="EMBL" id="OU896711">
    <property type="protein sequence ID" value="CAH1171179.1"/>
    <property type="molecule type" value="Genomic_DNA"/>
</dbReference>
<name>A0A9P0GVC2_PHACE</name>
<dbReference type="AlphaFoldDB" id="A0A9P0GVC2"/>